<dbReference type="InterPro" id="IPR013078">
    <property type="entry name" value="His_Pase_superF_clade-1"/>
</dbReference>
<feature type="region of interest" description="Disordered" evidence="4">
    <location>
        <begin position="133"/>
        <end position="257"/>
    </location>
</feature>
<dbReference type="Pfam" id="PF00300">
    <property type="entry name" value="His_Phos_1"/>
    <property type="match status" value="1"/>
</dbReference>
<dbReference type="EMBL" id="BSEV01000028">
    <property type="protein sequence ID" value="GLK14031.1"/>
    <property type="molecule type" value="Genomic_DNA"/>
</dbReference>
<name>A0A9W6I9R4_9ACTN</name>
<dbReference type="PANTHER" id="PTHR48100:SF1">
    <property type="entry name" value="HISTIDINE PHOSPHATASE FAMILY PROTEIN-RELATED"/>
    <property type="match status" value="1"/>
</dbReference>
<reference evidence="6" key="1">
    <citation type="journal article" date="2014" name="Int. J. Syst. Evol. Microbiol.">
        <title>Complete genome sequence of Corynebacterium casei LMG S-19264T (=DSM 44701T), isolated from a smear-ripened cheese.</title>
        <authorList>
            <consortium name="US DOE Joint Genome Institute (JGI-PGF)"/>
            <person name="Walter F."/>
            <person name="Albersmeier A."/>
            <person name="Kalinowski J."/>
            <person name="Ruckert C."/>
        </authorList>
    </citation>
    <scope>NUCLEOTIDE SEQUENCE</scope>
    <source>
        <strain evidence="6">VKM Ac-2007</strain>
    </source>
</reference>
<dbReference type="InterPro" id="IPR050275">
    <property type="entry name" value="PGM_Phosphatase"/>
</dbReference>
<dbReference type="PIRSF" id="PIRSF036922">
    <property type="entry name" value="RNaseH_PGAM"/>
    <property type="match status" value="1"/>
</dbReference>
<evidence type="ECO:0000256" key="2">
    <source>
        <dbReference type="PIRSR" id="PIRSR613078-1"/>
    </source>
</evidence>
<dbReference type="PANTHER" id="PTHR48100">
    <property type="entry name" value="BROAD-SPECIFICITY PHOSPHATASE YOR283W-RELATED"/>
    <property type="match status" value="1"/>
</dbReference>
<dbReference type="GO" id="GO:0004523">
    <property type="term" value="F:RNA-DNA hybrid ribonuclease activity"/>
    <property type="evidence" value="ECO:0007669"/>
    <property type="project" value="InterPro"/>
</dbReference>
<dbReference type="SUPFAM" id="SSF53098">
    <property type="entry name" value="Ribonuclease H-like"/>
    <property type="match status" value="1"/>
</dbReference>
<feature type="active site" description="Proton donor/acceptor" evidence="2">
    <location>
        <position position="342"/>
    </location>
</feature>
<dbReference type="CDD" id="cd07067">
    <property type="entry name" value="HP_PGM_like"/>
    <property type="match status" value="1"/>
</dbReference>
<evidence type="ECO:0000313" key="6">
    <source>
        <dbReference type="EMBL" id="GLK14031.1"/>
    </source>
</evidence>
<accession>A0A9W6I9R4</accession>
<dbReference type="GO" id="GO:0005737">
    <property type="term" value="C:cytoplasm"/>
    <property type="evidence" value="ECO:0007669"/>
    <property type="project" value="TreeGrafter"/>
</dbReference>
<evidence type="ECO:0000259" key="5">
    <source>
        <dbReference type="PROSITE" id="PS50879"/>
    </source>
</evidence>
<dbReference type="SUPFAM" id="SSF53254">
    <property type="entry name" value="Phosphoglycerate mutase-like"/>
    <property type="match status" value="1"/>
</dbReference>
<dbReference type="InterPro" id="IPR036397">
    <property type="entry name" value="RNaseH_sf"/>
</dbReference>
<dbReference type="InterPro" id="IPR029033">
    <property type="entry name" value="His_PPase_superfam"/>
</dbReference>
<dbReference type="CDD" id="cd09279">
    <property type="entry name" value="RNase_HI_like"/>
    <property type="match status" value="1"/>
</dbReference>
<dbReference type="GO" id="GO:0003676">
    <property type="term" value="F:nucleic acid binding"/>
    <property type="evidence" value="ECO:0007669"/>
    <property type="project" value="InterPro"/>
</dbReference>
<dbReference type="SMART" id="SM00855">
    <property type="entry name" value="PGAM"/>
    <property type="match status" value="1"/>
</dbReference>
<feature type="domain" description="RNase H type-1" evidence="5">
    <location>
        <begin position="1"/>
        <end position="141"/>
    </location>
</feature>
<comment type="caution">
    <text evidence="6">The sequence shown here is derived from an EMBL/GenBank/DDBJ whole genome shotgun (WGS) entry which is preliminary data.</text>
</comment>
<dbReference type="Pfam" id="PF13456">
    <property type="entry name" value="RVT_3"/>
    <property type="match status" value="1"/>
</dbReference>
<dbReference type="GO" id="GO:0016791">
    <property type="term" value="F:phosphatase activity"/>
    <property type="evidence" value="ECO:0007669"/>
    <property type="project" value="TreeGrafter"/>
</dbReference>
<feature type="active site" description="Tele-phosphohistidine intermediate" evidence="1">
    <location>
        <position position="267"/>
    </location>
</feature>
<sequence>MTSFVIEADGGSRGNPGPAGYGAVVKDAADGQVLVEVAEAIGTQTNNVAEYRGLIAGLRSLLDLAGGGVPVEVRMDSKLVIEQMAGRWKIKNEGLRPLATEAASLARRLRVTWRWIPREQNKDADRLANEAMDAAAKGRPWRSTASPPTGSPAASRPSALDAASTPRSSAPQASTPRSSASRASEAPAQDSLFDTGDLSSSPLGAAETGARATSGGAPEAAQAWKTPDGAPEATAGETARRTAAPTTGGTGWRGPTTTATSLLLLRHGETPLSIERRFSGLGDPELTPNGLAQAEAAAARLSSEPYGVQVIVSSPLKRARATAETAAARLGLEVIVEDGLRETDFGDWEGHTFTEIQRRWPDELAAWLADPSAAPPGGESFEVAARRVQVIRDQLVERYEGRTVLVVSHVTPIKMLLQSALLAPLAALYRMHLDLAALSLIEYYADGPAVVKAFNDTSHLR</sequence>
<gene>
    <name evidence="6" type="ORF">GCM10017600_74430</name>
</gene>
<feature type="binding site" evidence="3">
    <location>
        <position position="318"/>
    </location>
    <ligand>
        <name>substrate</name>
    </ligand>
</feature>
<feature type="compositionally biased region" description="Low complexity" evidence="4">
    <location>
        <begin position="162"/>
        <end position="189"/>
    </location>
</feature>
<dbReference type="InterPro" id="IPR014636">
    <property type="entry name" value="RNaseH/PGlycerate_mutase"/>
</dbReference>
<dbReference type="InterPro" id="IPR012337">
    <property type="entry name" value="RNaseH-like_sf"/>
</dbReference>
<feature type="compositionally biased region" description="Low complexity" evidence="4">
    <location>
        <begin position="229"/>
        <end position="257"/>
    </location>
</feature>
<dbReference type="Proteomes" id="UP001143474">
    <property type="component" value="Unassembled WGS sequence"/>
</dbReference>
<reference evidence="6" key="2">
    <citation type="submission" date="2023-01" db="EMBL/GenBank/DDBJ databases">
        <authorList>
            <person name="Sun Q."/>
            <person name="Evtushenko L."/>
        </authorList>
    </citation>
    <scope>NUCLEOTIDE SEQUENCE</scope>
    <source>
        <strain evidence="6">VKM Ac-2007</strain>
    </source>
</reference>
<organism evidence="6 7">
    <name type="scientific">Streptosporangium carneum</name>
    <dbReference type="NCBI Taxonomy" id="47481"/>
    <lineage>
        <taxon>Bacteria</taxon>
        <taxon>Bacillati</taxon>
        <taxon>Actinomycetota</taxon>
        <taxon>Actinomycetes</taxon>
        <taxon>Streptosporangiales</taxon>
        <taxon>Streptosporangiaceae</taxon>
        <taxon>Streptosporangium</taxon>
    </lineage>
</organism>
<dbReference type="Gene3D" id="3.40.50.1240">
    <property type="entry name" value="Phosphoglycerate mutase-like"/>
    <property type="match status" value="1"/>
</dbReference>
<dbReference type="AlphaFoldDB" id="A0A9W6I9R4"/>
<evidence type="ECO:0000313" key="7">
    <source>
        <dbReference type="Proteomes" id="UP001143474"/>
    </source>
</evidence>
<keyword evidence="7" id="KW-1185">Reference proteome</keyword>
<dbReference type="InterPro" id="IPR002156">
    <property type="entry name" value="RNaseH_domain"/>
</dbReference>
<protein>
    <submittedName>
        <fullName evidence="6">Bifunctional RNase H/acid phosphatase</fullName>
    </submittedName>
</protein>
<dbReference type="PROSITE" id="PS50879">
    <property type="entry name" value="RNASE_H_1"/>
    <property type="match status" value="1"/>
</dbReference>
<dbReference type="NCBIfam" id="NF005567">
    <property type="entry name" value="PRK07238.1"/>
    <property type="match status" value="1"/>
</dbReference>
<evidence type="ECO:0000256" key="1">
    <source>
        <dbReference type="PIRSR" id="PIRSR036922-1"/>
    </source>
</evidence>
<feature type="active site" description="Proton donor/acceptor; for phosphatase activity" evidence="1">
    <location>
        <position position="342"/>
    </location>
</feature>
<evidence type="ECO:0000256" key="3">
    <source>
        <dbReference type="PIRSR" id="PIRSR613078-2"/>
    </source>
</evidence>
<evidence type="ECO:0000256" key="4">
    <source>
        <dbReference type="SAM" id="MobiDB-lite"/>
    </source>
</evidence>
<dbReference type="RefSeq" id="WP_271222290.1">
    <property type="nucleotide sequence ID" value="NZ_BAAAVD010000007.1"/>
</dbReference>
<proteinExistence type="predicted"/>
<dbReference type="Gene3D" id="3.30.420.10">
    <property type="entry name" value="Ribonuclease H-like superfamily/Ribonuclease H"/>
    <property type="match status" value="1"/>
</dbReference>